<dbReference type="PROSITE" id="PS51935">
    <property type="entry name" value="NLPC_P60"/>
    <property type="match status" value="1"/>
</dbReference>
<protein>
    <recommendedName>
        <fullName evidence="11">NlpC/P60 domain-containing protein</fullName>
    </recommendedName>
</protein>
<evidence type="ECO:0000256" key="3">
    <source>
        <dbReference type="ARBA" id="ARBA00022670"/>
    </source>
</evidence>
<feature type="domain" description="NlpC/P60" evidence="11">
    <location>
        <begin position="50"/>
        <end position="171"/>
    </location>
</feature>
<dbReference type="Proteomes" id="UP000233248">
    <property type="component" value="Unassembled WGS sequence"/>
</dbReference>
<dbReference type="GO" id="GO:0008234">
    <property type="term" value="F:cysteine-type peptidase activity"/>
    <property type="evidence" value="ECO:0007669"/>
    <property type="project" value="UniProtKB-KW"/>
</dbReference>
<keyword evidence="4 10" id="KW-0732">Signal</keyword>
<keyword evidence="9" id="KW-0449">Lipoprotein</keyword>
<dbReference type="Pfam" id="PF00877">
    <property type="entry name" value="NLPC_P60"/>
    <property type="match status" value="1"/>
</dbReference>
<feature type="signal peptide" evidence="10">
    <location>
        <begin position="1"/>
        <end position="25"/>
    </location>
</feature>
<evidence type="ECO:0000256" key="1">
    <source>
        <dbReference type="ARBA" id="ARBA00004635"/>
    </source>
</evidence>
<dbReference type="InterPro" id="IPR052062">
    <property type="entry name" value="Murein_DD/LD_carboxypeptidase"/>
</dbReference>
<evidence type="ECO:0000256" key="8">
    <source>
        <dbReference type="ARBA" id="ARBA00023139"/>
    </source>
</evidence>
<evidence type="ECO:0000256" key="9">
    <source>
        <dbReference type="ARBA" id="ARBA00023288"/>
    </source>
</evidence>
<dbReference type="GO" id="GO:0006508">
    <property type="term" value="P:proteolysis"/>
    <property type="evidence" value="ECO:0007669"/>
    <property type="project" value="UniProtKB-KW"/>
</dbReference>
<dbReference type="PANTHER" id="PTHR47360:SF3">
    <property type="entry name" value="MUREIN DD-ENDOPEPTIDASE MEPS_MUREIN LD-CARBOXYPEPTIDASE"/>
    <property type="match status" value="1"/>
</dbReference>
<dbReference type="RefSeq" id="WP_101185872.1">
    <property type="nucleotide sequence ID" value="NZ_CP031218.1"/>
</dbReference>
<evidence type="ECO:0000256" key="4">
    <source>
        <dbReference type="ARBA" id="ARBA00022729"/>
    </source>
</evidence>
<keyword evidence="7" id="KW-0472">Membrane</keyword>
<organism evidence="12 13">
    <name type="scientific">Malaciobacter halophilus</name>
    <dbReference type="NCBI Taxonomy" id="197482"/>
    <lineage>
        <taxon>Bacteria</taxon>
        <taxon>Pseudomonadati</taxon>
        <taxon>Campylobacterota</taxon>
        <taxon>Epsilonproteobacteria</taxon>
        <taxon>Campylobacterales</taxon>
        <taxon>Arcobacteraceae</taxon>
        <taxon>Malaciobacter</taxon>
    </lineage>
</organism>
<dbReference type="Gene3D" id="3.90.1720.10">
    <property type="entry name" value="endopeptidase domain like (from Nostoc punctiforme)"/>
    <property type="match status" value="1"/>
</dbReference>
<dbReference type="PANTHER" id="PTHR47360">
    <property type="entry name" value="MUREIN DD-ENDOPEPTIDASE MEPS/MUREIN LD-CARBOXYPEPTIDASE"/>
    <property type="match status" value="1"/>
</dbReference>
<evidence type="ECO:0000313" key="12">
    <source>
        <dbReference type="EMBL" id="PKI79780.1"/>
    </source>
</evidence>
<evidence type="ECO:0000256" key="10">
    <source>
        <dbReference type="SAM" id="SignalP"/>
    </source>
</evidence>
<comment type="subcellular location">
    <subcellularLocation>
        <location evidence="1">Membrane</location>
        <topology evidence="1">Lipid-anchor</topology>
    </subcellularLocation>
</comment>
<sequence>MKRVKNCLFLSLPLLFSGCSLSLQSAKDMFFKSEPKEQIVIKRDSNIKQDAIVNALLSQYDEWKGVRYRYGGNSKKGIDCSAFIQRTFKTKLNKKIPRTTYYQSRVGKKVSKSEAKVGDLVFFKTGRNSRHVGIYLDDGKFMHVSKKKGVIISTLNNVYFKKHFWKIQRVLED</sequence>
<evidence type="ECO:0000256" key="6">
    <source>
        <dbReference type="ARBA" id="ARBA00022807"/>
    </source>
</evidence>
<keyword evidence="3" id="KW-0645">Protease</keyword>
<dbReference type="PROSITE" id="PS51257">
    <property type="entry name" value="PROKAR_LIPOPROTEIN"/>
    <property type="match status" value="1"/>
</dbReference>
<dbReference type="SUPFAM" id="SSF54001">
    <property type="entry name" value="Cysteine proteinases"/>
    <property type="match status" value="1"/>
</dbReference>
<dbReference type="EMBL" id="NXIF01000057">
    <property type="protein sequence ID" value="PKI79780.1"/>
    <property type="molecule type" value="Genomic_DNA"/>
</dbReference>
<proteinExistence type="inferred from homology"/>
<keyword evidence="8" id="KW-0564">Palmitate</keyword>
<dbReference type="AlphaFoldDB" id="A0A2N1IZQ1"/>
<keyword evidence="6" id="KW-0788">Thiol protease</keyword>
<keyword evidence="13" id="KW-1185">Reference proteome</keyword>
<dbReference type="GO" id="GO:0016020">
    <property type="term" value="C:membrane"/>
    <property type="evidence" value="ECO:0007669"/>
    <property type="project" value="UniProtKB-SubCell"/>
</dbReference>
<feature type="chain" id="PRO_5015000732" description="NlpC/P60 domain-containing protein" evidence="10">
    <location>
        <begin position="26"/>
        <end position="173"/>
    </location>
</feature>
<evidence type="ECO:0000256" key="2">
    <source>
        <dbReference type="ARBA" id="ARBA00007074"/>
    </source>
</evidence>
<name>A0A2N1IZQ1_9BACT</name>
<dbReference type="InterPro" id="IPR000064">
    <property type="entry name" value="NLP_P60_dom"/>
</dbReference>
<keyword evidence="5" id="KW-0378">Hydrolase</keyword>
<evidence type="ECO:0000313" key="13">
    <source>
        <dbReference type="Proteomes" id="UP000233248"/>
    </source>
</evidence>
<comment type="similarity">
    <text evidence="2">Belongs to the peptidase C40 family.</text>
</comment>
<evidence type="ECO:0000256" key="5">
    <source>
        <dbReference type="ARBA" id="ARBA00022801"/>
    </source>
</evidence>
<comment type="caution">
    <text evidence="12">The sequence shown here is derived from an EMBL/GenBank/DDBJ whole genome shotgun (WGS) entry which is preliminary data.</text>
</comment>
<reference evidence="12 13" key="1">
    <citation type="submission" date="2017-09" db="EMBL/GenBank/DDBJ databases">
        <title>Genomics of the genus Arcobacter.</title>
        <authorList>
            <person name="Perez-Cataluna A."/>
            <person name="Figueras M.J."/>
            <person name="Salas-Masso N."/>
        </authorList>
    </citation>
    <scope>NUCLEOTIDE SEQUENCE [LARGE SCALE GENOMIC DNA]</scope>
    <source>
        <strain evidence="12 13">DSM 18005</strain>
    </source>
</reference>
<accession>A0A2N1IZQ1</accession>
<dbReference type="KEGG" id="ahs:AHALO_0276"/>
<dbReference type="OrthoDB" id="9807055at2"/>
<gene>
    <name evidence="12" type="ORF">CP960_12750</name>
</gene>
<evidence type="ECO:0000256" key="7">
    <source>
        <dbReference type="ARBA" id="ARBA00023136"/>
    </source>
</evidence>
<evidence type="ECO:0000259" key="11">
    <source>
        <dbReference type="PROSITE" id="PS51935"/>
    </source>
</evidence>
<dbReference type="InterPro" id="IPR038765">
    <property type="entry name" value="Papain-like_cys_pep_sf"/>
</dbReference>